<dbReference type="Proteomes" id="UP000052268">
    <property type="component" value="Unassembled WGS sequence"/>
</dbReference>
<gene>
    <name evidence="1" type="ORF">V474_14430</name>
</gene>
<name>A0A0J7XWS2_9SPHN</name>
<sequence>MALVGCDGSGKSTLARDLVSLLDRQAPTKSMYLGLGTGDLGRRIGELPLIGALAERYLSGKARKAHDGPAKRLPGLVTALAMYGLSLARLRRFRKVLDYRRHGVQVITDRYPQAEVSGSFDGPGLSWTRKGSALVERLASRERALYAGMSAWRPTVVIRLNVDVDTALARKSDHQRDMLEKKIAVVPTLDFAGAYIVDVDATRPYREVLETVLAVLRRHGLNA</sequence>
<accession>A0A0J7XWS2</accession>
<dbReference type="Gene3D" id="3.40.50.300">
    <property type="entry name" value="P-loop containing nucleotide triphosphate hydrolases"/>
    <property type="match status" value="1"/>
</dbReference>
<evidence type="ECO:0008006" key="3">
    <source>
        <dbReference type="Google" id="ProtNLM"/>
    </source>
</evidence>
<proteinExistence type="predicted"/>
<dbReference type="EMBL" id="JACU01000004">
    <property type="protein sequence ID" value="KMS56166.1"/>
    <property type="molecule type" value="Genomic_DNA"/>
</dbReference>
<keyword evidence="2" id="KW-1185">Reference proteome</keyword>
<dbReference type="PATRIC" id="fig|1114963.3.peg.1703"/>
<protein>
    <recommendedName>
        <fullName evidence="3">Thymidylate kinase</fullName>
    </recommendedName>
</protein>
<reference evidence="1 2" key="1">
    <citation type="journal article" date="2015" name="G3 (Bethesda)">
        <title>Insights into Ongoing Evolution of the Hexachlorocyclohexane Catabolic Pathway from Comparative Genomics of Ten Sphingomonadaceae Strains.</title>
        <authorList>
            <person name="Pearce S.L."/>
            <person name="Oakeshott J.G."/>
            <person name="Pandey G."/>
        </authorList>
    </citation>
    <scope>NUCLEOTIDE SEQUENCE [LARGE SCALE GENOMIC DNA]</scope>
    <source>
        <strain evidence="1 2">LL02</strain>
    </source>
</reference>
<dbReference type="InterPro" id="IPR027417">
    <property type="entry name" value="P-loop_NTPase"/>
</dbReference>
<evidence type="ECO:0000313" key="1">
    <source>
        <dbReference type="EMBL" id="KMS56166.1"/>
    </source>
</evidence>
<organism evidence="1 2">
    <name type="scientific">Novosphingobium barchaimii LL02</name>
    <dbReference type="NCBI Taxonomy" id="1114963"/>
    <lineage>
        <taxon>Bacteria</taxon>
        <taxon>Pseudomonadati</taxon>
        <taxon>Pseudomonadota</taxon>
        <taxon>Alphaproteobacteria</taxon>
        <taxon>Sphingomonadales</taxon>
        <taxon>Sphingomonadaceae</taxon>
        <taxon>Novosphingobium</taxon>
    </lineage>
</organism>
<dbReference type="RefSeq" id="WP_236710942.1">
    <property type="nucleotide sequence ID" value="NZ_KQ130453.1"/>
</dbReference>
<comment type="caution">
    <text evidence="1">The sequence shown here is derived from an EMBL/GenBank/DDBJ whole genome shotgun (WGS) entry which is preliminary data.</text>
</comment>
<dbReference type="SUPFAM" id="SSF52540">
    <property type="entry name" value="P-loop containing nucleoside triphosphate hydrolases"/>
    <property type="match status" value="1"/>
</dbReference>
<dbReference type="AlphaFoldDB" id="A0A0J7XWS2"/>
<evidence type="ECO:0000313" key="2">
    <source>
        <dbReference type="Proteomes" id="UP000052268"/>
    </source>
</evidence>